<dbReference type="NCBIfam" id="TIGR02937">
    <property type="entry name" value="sigma70-ECF"/>
    <property type="match status" value="1"/>
</dbReference>
<gene>
    <name evidence="6" type="ORF">A2J07_07945</name>
</gene>
<evidence type="ECO:0000256" key="1">
    <source>
        <dbReference type="ARBA" id="ARBA00023015"/>
    </source>
</evidence>
<dbReference type="InterPro" id="IPR007630">
    <property type="entry name" value="RNA_pol_sigma70_r4"/>
</dbReference>
<proteinExistence type="predicted"/>
<evidence type="ECO:0000313" key="7">
    <source>
        <dbReference type="Proteomes" id="UP000075816"/>
    </source>
</evidence>
<evidence type="ECO:0000259" key="5">
    <source>
        <dbReference type="PROSITE" id="PS00716"/>
    </source>
</evidence>
<dbReference type="InterPro" id="IPR013325">
    <property type="entry name" value="RNA_pol_sigma_r2"/>
</dbReference>
<dbReference type="GO" id="GO:0006352">
    <property type="term" value="P:DNA-templated transcription initiation"/>
    <property type="evidence" value="ECO:0007669"/>
    <property type="project" value="InterPro"/>
</dbReference>
<dbReference type="InterPro" id="IPR000943">
    <property type="entry name" value="RNA_pol_sigma70"/>
</dbReference>
<dbReference type="InterPro" id="IPR014284">
    <property type="entry name" value="RNA_pol_sigma-70_dom"/>
</dbReference>
<dbReference type="eggNOG" id="COG0568">
    <property type="taxonomic scope" value="Bacteria"/>
</dbReference>
<dbReference type="Gene3D" id="1.10.220.120">
    <property type="entry name" value="Sigma-70 factor, region 1.1"/>
    <property type="match status" value="1"/>
</dbReference>
<dbReference type="InterPro" id="IPR036388">
    <property type="entry name" value="WH-like_DNA-bd_sf"/>
</dbReference>
<dbReference type="SUPFAM" id="SSF88659">
    <property type="entry name" value="Sigma3 and sigma4 domains of RNA polymerase sigma factors"/>
    <property type="match status" value="1"/>
</dbReference>
<organism evidence="6 7">
    <name type="scientific">Fusobacterium necrophorum subsp. funduliforme</name>
    <dbReference type="NCBI Taxonomy" id="143387"/>
    <lineage>
        <taxon>Bacteria</taxon>
        <taxon>Fusobacteriati</taxon>
        <taxon>Fusobacteriota</taxon>
        <taxon>Fusobacteriia</taxon>
        <taxon>Fusobacteriales</taxon>
        <taxon>Fusobacteriaceae</taxon>
        <taxon>Fusobacterium</taxon>
    </lineage>
</organism>
<dbReference type="InterPro" id="IPR042189">
    <property type="entry name" value="RNA_pol_sigma_70_r1_1_sf"/>
</dbReference>
<dbReference type="PANTHER" id="PTHR30603:SF47">
    <property type="entry name" value="RNA POLYMERASE SIGMA FACTOR SIGD, CHLOROPLASTIC"/>
    <property type="match status" value="1"/>
</dbReference>
<keyword evidence="3" id="KW-0238">DNA-binding</keyword>
<dbReference type="Pfam" id="PF04542">
    <property type="entry name" value="Sigma70_r2"/>
    <property type="match status" value="1"/>
</dbReference>
<reference evidence="6 7" key="1">
    <citation type="submission" date="2016-03" db="EMBL/GenBank/DDBJ databases">
        <title>Comparative genomics of human isolates of Fusobacterium necrophorum.</title>
        <authorList>
            <person name="Jensen A."/>
            <person name="Bank S."/>
            <person name="Andersen P.S."/>
            <person name="Kristensen L.H."/>
            <person name="Prag J."/>
        </authorList>
    </citation>
    <scope>NUCLEOTIDE SEQUENCE [LARGE SCALE GENOMIC DNA]</scope>
    <source>
        <strain evidence="6 7">LS_1264</strain>
    </source>
</reference>
<evidence type="ECO:0000256" key="4">
    <source>
        <dbReference type="ARBA" id="ARBA00023163"/>
    </source>
</evidence>
<dbReference type="Pfam" id="PF04545">
    <property type="entry name" value="Sigma70_r4"/>
    <property type="match status" value="1"/>
</dbReference>
<dbReference type="PANTHER" id="PTHR30603">
    <property type="entry name" value="RNA POLYMERASE SIGMA FACTOR RPO"/>
    <property type="match status" value="1"/>
</dbReference>
<dbReference type="GO" id="GO:0016987">
    <property type="term" value="F:sigma factor activity"/>
    <property type="evidence" value="ECO:0007669"/>
    <property type="project" value="UniProtKB-KW"/>
</dbReference>
<name>A0A162IHS8_9FUSO</name>
<evidence type="ECO:0000256" key="2">
    <source>
        <dbReference type="ARBA" id="ARBA00023082"/>
    </source>
</evidence>
<dbReference type="Gene3D" id="1.20.120.1810">
    <property type="match status" value="1"/>
</dbReference>
<protein>
    <submittedName>
        <fullName evidence="6">RNA polymerase subunit sigma-70</fullName>
    </submittedName>
</protein>
<keyword evidence="1" id="KW-0805">Transcription regulation</keyword>
<evidence type="ECO:0000313" key="6">
    <source>
        <dbReference type="EMBL" id="KYL00760.1"/>
    </source>
</evidence>
<dbReference type="InterPro" id="IPR007627">
    <property type="entry name" value="RNA_pol_sigma70_r2"/>
</dbReference>
<dbReference type="InterPro" id="IPR013324">
    <property type="entry name" value="RNA_pol_sigma_r3/r4-like"/>
</dbReference>
<accession>A0A162IHS8</accession>
<dbReference type="RefSeq" id="WP_062624859.1">
    <property type="nucleotide sequence ID" value="NZ_CAXOUM010000027.1"/>
</dbReference>
<dbReference type="AlphaFoldDB" id="A0A162IHS8"/>
<feature type="domain" description="RNA polymerase sigma-70" evidence="5">
    <location>
        <begin position="343"/>
        <end position="369"/>
    </location>
</feature>
<dbReference type="InterPro" id="IPR050239">
    <property type="entry name" value="Sigma-70_RNA_pol_init_factors"/>
</dbReference>
<dbReference type="CDD" id="cd06171">
    <property type="entry name" value="Sigma70_r4"/>
    <property type="match status" value="1"/>
</dbReference>
<dbReference type="EMBL" id="LVEA01000096">
    <property type="protein sequence ID" value="KYL00760.1"/>
    <property type="molecule type" value="Genomic_DNA"/>
</dbReference>
<keyword evidence="4" id="KW-0804">Transcription</keyword>
<sequence length="382" mass="44477">MEGDKSQEAYNYLIYLASSQGYVTFDEIMDCADKHSLPIQDFNWLCNAITSRGIIVYNEIPSSLVAADNDEYDDFGQSDYEAVYTRIIELSPSLEPFVNDVRNIIPPQRQEINQLKYQIVDGNDYARSRMIEMHLRIALKLALQRAEAFDMDIEDAIGYACIGLIMAVDKYEPDTSKAFSSYASLWILQNISREQSTRRHLIYYPVHQKENYFLMYPFLKKHGCVECPDLAKCERVRQMIVDKLECSDKDAEIIVTQITPDLSLERFIAPNDEECNLYQCQYEMIDGTWEHTAHDIIISEEDALQTVYDKILCEDVAKILKKLTPREEAIIKLRYGFDLPEQTLEQVGKMYNITRERVRQIESKALKKLRKLEVSKKLKDYL</sequence>
<dbReference type="PROSITE" id="PS00716">
    <property type="entry name" value="SIGMA70_2"/>
    <property type="match status" value="1"/>
</dbReference>
<keyword evidence="2" id="KW-0731">Sigma factor</keyword>
<comment type="caution">
    <text evidence="6">The sequence shown here is derived from an EMBL/GenBank/DDBJ whole genome shotgun (WGS) entry which is preliminary data.</text>
</comment>
<dbReference type="Gene3D" id="1.10.10.10">
    <property type="entry name" value="Winged helix-like DNA-binding domain superfamily/Winged helix DNA-binding domain"/>
    <property type="match status" value="1"/>
</dbReference>
<dbReference type="KEGG" id="fnf:BSQ88_06370"/>
<dbReference type="Proteomes" id="UP000075816">
    <property type="component" value="Unassembled WGS sequence"/>
</dbReference>
<dbReference type="SUPFAM" id="SSF88946">
    <property type="entry name" value="Sigma2 domain of RNA polymerase sigma factors"/>
    <property type="match status" value="1"/>
</dbReference>
<dbReference type="GO" id="GO:0003677">
    <property type="term" value="F:DNA binding"/>
    <property type="evidence" value="ECO:0007669"/>
    <property type="project" value="UniProtKB-KW"/>
</dbReference>
<evidence type="ECO:0000256" key="3">
    <source>
        <dbReference type="ARBA" id="ARBA00023125"/>
    </source>
</evidence>
<dbReference type="PRINTS" id="PR00046">
    <property type="entry name" value="SIGMA70FCT"/>
</dbReference>